<dbReference type="Pfam" id="PF12849">
    <property type="entry name" value="PBP_like_2"/>
    <property type="match status" value="1"/>
</dbReference>
<dbReference type="PANTHER" id="PTHR30570:SF1">
    <property type="entry name" value="PHOSPHATE-BINDING PROTEIN PSTS"/>
    <property type="match status" value="1"/>
</dbReference>
<dbReference type="InterPro" id="IPR024370">
    <property type="entry name" value="PBP_domain"/>
</dbReference>
<gene>
    <name evidence="3" type="ORF">GALL_64200</name>
</gene>
<dbReference type="Gene3D" id="3.40.190.10">
    <property type="entry name" value="Periplasmic binding protein-like II"/>
    <property type="match status" value="2"/>
</dbReference>
<accession>A0A1J5SUG9</accession>
<dbReference type="AlphaFoldDB" id="A0A1J5SUG9"/>
<name>A0A1J5SUG9_9ZZZZ</name>
<evidence type="ECO:0000256" key="1">
    <source>
        <dbReference type="ARBA" id="ARBA00022729"/>
    </source>
</evidence>
<keyword evidence="1" id="KW-0732">Signal</keyword>
<protein>
    <submittedName>
        <fullName evidence="3">PBP superfamily domain protein</fullName>
    </submittedName>
</protein>
<dbReference type="EMBL" id="MLJW01000018">
    <property type="protein sequence ID" value="OIR12169.1"/>
    <property type="molecule type" value="Genomic_DNA"/>
</dbReference>
<feature type="domain" description="PBP" evidence="2">
    <location>
        <begin position="28"/>
        <end position="274"/>
    </location>
</feature>
<evidence type="ECO:0000313" key="3">
    <source>
        <dbReference type="EMBL" id="OIR12169.1"/>
    </source>
</evidence>
<dbReference type="PROSITE" id="PS51257">
    <property type="entry name" value="PROKAR_LIPOPROTEIN"/>
    <property type="match status" value="1"/>
</dbReference>
<dbReference type="SUPFAM" id="SSF53850">
    <property type="entry name" value="Periplasmic binding protein-like II"/>
    <property type="match status" value="1"/>
</dbReference>
<organism evidence="3">
    <name type="scientific">mine drainage metagenome</name>
    <dbReference type="NCBI Taxonomy" id="410659"/>
    <lineage>
        <taxon>unclassified sequences</taxon>
        <taxon>metagenomes</taxon>
        <taxon>ecological metagenomes</taxon>
    </lineage>
</organism>
<sequence length="306" mass="33954">MKKIIYFISVYVLLLASCKNNRDAGYVETDTPKKGTIYISVDESFKPVIEQQIKVYHSSYPEANIIASYKPEVECFKDLMKDSTRLIIVAKGLTKNETSFFENKLSVPPQFAVLAYDAVAVITNINSKDSVFTIADLKNILTGKKNKTVIMDGNNATSSVRYLQDSVLRGASFGKNVVAVNGSAAVIEAIKKTENAIGFVGSSWVGNSDEPQQVEDLKKMRLALIQCVKCNEKDMFAKPSQSTVTFGEYPLVRPLYYIFKDDAGGLGTAFVNFMSLERGQLIFRRSGLAPAKMGFLIRNSKIKEQE</sequence>
<comment type="caution">
    <text evidence="3">The sequence shown here is derived from an EMBL/GenBank/DDBJ whole genome shotgun (WGS) entry which is preliminary data.</text>
</comment>
<dbReference type="PANTHER" id="PTHR30570">
    <property type="entry name" value="PERIPLASMIC PHOSPHATE BINDING COMPONENT OF PHOSPHATE ABC TRANSPORTER"/>
    <property type="match status" value="1"/>
</dbReference>
<dbReference type="InterPro" id="IPR050811">
    <property type="entry name" value="Phosphate_ABC_transporter"/>
</dbReference>
<proteinExistence type="predicted"/>
<evidence type="ECO:0000259" key="2">
    <source>
        <dbReference type="Pfam" id="PF12849"/>
    </source>
</evidence>
<reference evidence="3" key="1">
    <citation type="submission" date="2016-10" db="EMBL/GenBank/DDBJ databases">
        <title>Sequence of Gallionella enrichment culture.</title>
        <authorList>
            <person name="Poehlein A."/>
            <person name="Muehling M."/>
            <person name="Daniel R."/>
        </authorList>
    </citation>
    <scope>NUCLEOTIDE SEQUENCE</scope>
</reference>